<organism evidence="1 2">
    <name type="scientific">Natronococcus pandeyae</name>
    <dbReference type="NCBI Taxonomy" id="2055836"/>
    <lineage>
        <taxon>Archaea</taxon>
        <taxon>Methanobacteriati</taxon>
        <taxon>Methanobacteriota</taxon>
        <taxon>Stenosarchaea group</taxon>
        <taxon>Halobacteria</taxon>
        <taxon>Halobacteriales</taxon>
        <taxon>Natrialbaceae</taxon>
        <taxon>Natronococcus</taxon>
    </lineage>
</organism>
<accession>A0A8J8Q7N4</accession>
<proteinExistence type="predicted"/>
<name>A0A8J8Q7N4_9EURY</name>
<dbReference type="OrthoDB" id="176261at2157"/>
<sequence>MKYCHNCDWFASVEDGLSERERSKLAIEHFVETGHSIDSTDSLCRPTPPAVCEDILVDELVSSVTGAGAD</sequence>
<dbReference type="Proteomes" id="UP000766904">
    <property type="component" value="Unassembled WGS sequence"/>
</dbReference>
<comment type="caution">
    <text evidence="1">The sequence shown here is derived from an EMBL/GenBank/DDBJ whole genome shotgun (WGS) entry which is preliminary data.</text>
</comment>
<dbReference type="EMBL" id="PHNJ01000003">
    <property type="protein sequence ID" value="TYL39164.1"/>
    <property type="molecule type" value="Genomic_DNA"/>
</dbReference>
<evidence type="ECO:0000313" key="2">
    <source>
        <dbReference type="Proteomes" id="UP000766904"/>
    </source>
</evidence>
<gene>
    <name evidence="1" type="ORF">CV102_07705</name>
</gene>
<evidence type="ECO:0000313" key="1">
    <source>
        <dbReference type="EMBL" id="TYL39164.1"/>
    </source>
</evidence>
<dbReference type="AlphaFoldDB" id="A0A8J8Q7N4"/>
<keyword evidence="2" id="KW-1185">Reference proteome</keyword>
<reference evidence="1" key="1">
    <citation type="submission" date="2017-11" db="EMBL/GenBank/DDBJ databases">
        <authorList>
            <person name="Kajale S.C."/>
            <person name="Sharma A."/>
        </authorList>
    </citation>
    <scope>NUCLEOTIDE SEQUENCE</scope>
    <source>
        <strain evidence="1">LS1_42</strain>
    </source>
</reference>
<protein>
    <submittedName>
        <fullName evidence="1">Uncharacterized protein</fullName>
    </submittedName>
</protein>
<dbReference type="RefSeq" id="WP_148857304.1">
    <property type="nucleotide sequence ID" value="NZ_PHNJ01000003.1"/>
</dbReference>